<evidence type="ECO:0000256" key="9">
    <source>
        <dbReference type="ARBA" id="ARBA00030073"/>
    </source>
</evidence>
<evidence type="ECO:0000256" key="10">
    <source>
        <dbReference type="ARBA" id="ARBA00031630"/>
    </source>
</evidence>
<gene>
    <name evidence="14" type="ORF">J3Q64DRAFT_1766819</name>
</gene>
<comment type="function">
    <text evidence="1">Catalyzes an early step in riboflavin biosynthesis, the NADPH-dependent reduction of the ribose side chain of 2,5-diamino-6-ribosylamino-4(3H)-pyrimidinone 5'-phosphate, yielding 2,5-diamino-6-ribitylamino-4(3H)-pyrimidinone 5'-phosphate.</text>
</comment>
<evidence type="ECO:0000256" key="1">
    <source>
        <dbReference type="ARBA" id="ARBA00003555"/>
    </source>
</evidence>
<evidence type="ECO:0000256" key="12">
    <source>
        <dbReference type="ARBA" id="ARBA00049020"/>
    </source>
</evidence>
<keyword evidence="7" id="KW-0521">NADP</keyword>
<evidence type="ECO:0000256" key="4">
    <source>
        <dbReference type="ARBA" id="ARBA00012851"/>
    </source>
</evidence>
<dbReference type="Gene3D" id="3.40.430.10">
    <property type="entry name" value="Dihydrofolate Reductase, subunit A"/>
    <property type="match status" value="1"/>
</dbReference>
<feature type="domain" description="Bacterial bifunctional deaminase-reductase C-terminal" evidence="13">
    <location>
        <begin position="28"/>
        <end position="230"/>
    </location>
</feature>
<evidence type="ECO:0000256" key="11">
    <source>
        <dbReference type="ARBA" id="ARBA00047550"/>
    </source>
</evidence>
<keyword evidence="15" id="KW-1185">Reference proteome</keyword>
<evidence type="ECO:0000256" key="7">
    <source>
        <dbReference type="ARBA" id="ARBA00022857"/>
    </source>
</evidence>
<dbReference type="EC" id="1.1.1.302" evidence="4"/>
<name>A0ABR3AM42_PHYBL</name>
<evidence type="ECO:0000256" key="2">
    <source>
        <dbReference type="ARBA" id="ARBA00005104"/>
    </source>
</evidence>
<comment type="similarity">
    <text evidence="3">Belongs to the HTP reductase family.</text>
</comment>
<dbReference type="InterPro" id="IPR002734">
    <property type="entry name" value="RibDG_C"/>
</dbReference>
<protein>
    <recommendedName>
        <fullName evidence="5">2,5-diamino-6-ribosylamino-4(3H)-pyrimidinone 5'-phosphate reductase</fullName>
        <ecNumber evidence="4">1.1.1.302</ecNumber>
    </recommendedName>
    <alternativeName>
        <fullName evidence="10">2,5-diamino-6-(5-phospho-D-ribosylamino)pyrimidin-4(3H)-one reductase</fullName>
    </alternativeName>
    <alternativeName>
        <fullName evidence="9">2,5-diamino-6-ribitylamino-4(3H)-pyrimidinone 5'-phosphate synthase</fullName>
    </alternativeName>
</protein>
<evidence type="ECO:0000256" key="3">
    <source>
        <dbReference type="ARBA" id="ARBA00009723"/>
    </source>
</evidence>
<dbReference type="Pfam" id="PF01872">
    <property type="entry name" value="RibD_C"/>
    <property type="match status" value="1"/>
</dbReference>
<keyword evidence="8" id="KW-0560">Oxidoreductase</keyword>
<evidence type="ECO:0000256" key="6">
    <source>
        <dbReference type="ARBA" id="ARBA00022619"/>
    </source>
</evidence>
<dbReference type="EMBL" id="JBCLYO010000026">
    <property type="protein sequence ID" value="KAL0077895.1"/>
    <property type="molecule type" value="Genomic_DNA"/>
</dbReference>
<dbReference type="PANTHER" id="PTHR38011:SF7">
    <property type="entry name" value="2,5-DIAMINO-6-RIBOSYLAMINO-4(3H)-PYRIMIDINONE 5'-PHOSPHATE REDUCTASE"/>
    <property type="match status" value="1"/>
</dbReference>
<comment type="catalytic activity">
    <reaction evidence="11">
        <text>2,5-diamino-6-(1-D-ribitylamino)pyrimidin-4(3H)-one 5'-phosphate + NAD(+) = 2,5-diamino-6-(1-D-ribosylamino)pyrimidin-4(3H)-one 5'-phosphate + NADH + H(+)</text>
        <dbReference type="Rhea" id="RHEA:27274"/>
        <dbReference type="ChEBI" id="CHEBI:15378"/>
        <dbReference type="ChEBI" id="CHEBI:57540"/>
        <dbReference type="ChEBI" id="CHEBI:57945"/>
        <dbReference type="ChEBI" id="CHEBI:58890"/>
        <dbReference type="ChEBI" id="CHEBI:59545"/>
        <dbReference type="EC" id="1.1.1.302"/>
    </reaction>
</comment>
<organism evidence="14 15">
    <name type="scientific">Phycomyces blakesleeanus</name>
    <dbReference type="NCBI Taxonomy" id="4837"/>
    <lineage>
        <taxon>Eukaryota</taxon>
        <taxon>Fungi</taxon>
        <taxon>Fungi incertae sedis</taxon>
        <taxon>Mucoromycota</taxon>
        <taxon>Mucoromycotina</taxon>
        <taxon>Mucoromycetes</taxon>
        <taxon>Mucorales</taxon>
        <taxon>Phycomycetaceae</taxon>
        <taxon>Phycomyces</taxon>
    </lineage>
</organism>
<dbReference type="InterPro" id="IPR050765">
    <property type="entry name" value="Riboflavin_Biosynth_HTPR"/>
</dbReference>
<dbReference type="SUPFAM" id="SSF53597">
    <property type="entry name" value="Dihydrofolate reductase-like"/>
    <property type="match status" value="1"/>
</dbReference>
<evidence type="ECO:0000259" key="13">
    <source>
        <dbReference type="Pfam" id="PF01872"/>
    </source>
</evidence>
<accession>A0ABR3AM42</accession>
<comment type="pathway">
    <text evidence="2">Cofactor biosynthesis; riboflavin biosynthesis.</text>
</comment>
<reference evidence="14 15" key="1">
    <citation type="submission" date="2024-04" db="EMBL/GenBank/DDBJ databases">
        <title>Symmetric and asymmetric DNA N6-adenine methylation regulates different biological responses in Mucorales.</title>
        <authorList>
            <consortium name="Lawrence Berkeley National Laboratory"/>
            <person name="Lax C."/>
            <person name="Mondo S.J."/>
            <person name="Osorio-Concepcion M."/>
            <person name="Muszewska A."/>
            <person name="Corrochano-Luque M."/>
            <person name="Gutierrez G."/>
            <person name="Riley R."/>
            <person name="Lipzen A."/>
            <person name="Guo J."/>
            <person name="Hundley H."/>
            <person name="Amirebrahimi M."/>
            <person name="Ng V."/>
            <person name="Lorenzo-Gutierrez D."/>
            <person name="Binder U."/>
            <person name="Yang J."/>
            <person name="Song Y."/>
            <person name="Canovas D."/>
            <person name="Navarro E."/>
            <person name="Freitag M."/>
            <person name="Gabaldon T."/>
            <person name="Grigoriev I.V."/>
            <person name="Corrochano L.M."/>
            <person name="Nicolas F.E."/>
            <person name="Garre V."/>
        </authorList>
    </citation>
    <scope>NUCLEOTIDE SEQUENCE [LARGE SCALE GENOMIC DNA]</scope>
    <source>
        <strain evidence="14 15">L51</strain>
    </source>
</reference>
<dbReference type="Proteomes" id="UP001448207">
    <property type="component" value="Unassembled WGS sequence"/>
</dbReference>
<dbReference type="PANTHER" id="PTHR38011">
    <property type="entry name" value="DIHYDROFOLATE REDUCTASE FAMILY PROTEIN (AFU_ORTHOLOGUE AFUA_8G06820)"/>
    <property type="match status" value="1"/>
</dbReference>
<evidence type="ECO:0000256" key="5">
    <source>
        <dbReference type="ARBA" id="ARBA00015035"/>
    </source>
</evidence>
<dbReference type="InterPro" id="IPR024072">
    <property type="entry name" value="DHFR-like_dom_sf"/>
</dbReference>
<evidence type="ECO:0000256" key="8">
    <source>
        <dbReference type="ARBA" id="ARBA00023002"/>
    </source>
</evidence>
<keyword evidence="6" id="KW-0686">Riboflavin biosynthesis</keyword>
<proteinExistence type="inferred from homology"/>
<evidence type="ECO:0000313" key="14">
    <source>
        <dbReference type="EMBL" id="KAL0077895.1"/>
    </source>
</evidence>
<evidence type="ECO:0000313" key="15">
    <source>
        <dbReference type="Proteomes" id="UP001448207"/>
    </source>
</evidence>
<comment type="caution">
    <text evidence="14">The sequence shown here is derived from an EMBL/GenBank/DDBJ whole genome shotgun (WGS) entry which is preliminary data.</text>
</comment>
<sequence length="265" mass="29241">MNDSVYEDARKFLERVYINPPIPTKELPFVTLTFAQSLDGKIALKGQQLLLSGKESMAMTHRLRLLHDGILVGIGTALIDDPQLNARYVSPTDHLCNNQPQPIVLDPRLEFPLSAKLLRNFNNGTGKQPWLICWTKNDQRKLALEKAGALVITIEAPDYNVNGYQTCQRPSISSVLRHIKAAGIDRLMVEGGSKIIQSFLQSGHIDQLIVTTAPTLVGPRGVSATGDIVPVSLSLPALHSNIIYQQFGQDMVLGATLQKKKRTKE</sequence>
<comment type="catalytic activity">
    <reaction evidence="12">
        <text>2,5-diamino-6-(1-D-ribitylamino)pyrimidin-4(3H)-one 5'-phosphate + NADP(+) = 2,5-diamino-6-(1-D-ribosylamino)pyrimidin-4(3H)-one 5'-phosphate + NADPH + H(+)</text>
        <dbReference type="Rhea" id="RHEA:27278"/>
        <dbReference type="ChEBI" id="CHEBI:15378"/>
        <dbReference type="ChEBI" id="CHEBI:57783"/>
        <dbReference type="ChEBI" id="CHEBI:58349"/>
        <dbReference type="ChEBI" id="CHEBI:58890"/>
        <dbReference type="ChEBI" id="CHEBI:59545"/>
        <dbReference type="EC" id="1.1.1.302"/>
    </reaction>
</comment>